<dbReference type="Proteomes" id="UP000298781">
    <property type="component" value="Chromosome"/>
</dbReference>
<sequence>MTSDFRRILRVAIFAAAAIGTFFWLATAARVMAMPIGRRDGFEMIGVMLATAYFLGLVLPLLILGILGRWLVFGGILAALVVGVASDTLWPWFPWTIFDLSRS</sequence>
<keyword evidence="1" id="KW-0472">Membrane</keyword>
<dbReference type="RefSeq" id="WP_136963512.1">
    <property type="nucleotide sequence ID" value="NZ_CP039690.1"/>
</dbReference>
<evidence type="ECO:0000256" key="1">
    <source>
        <dbReference type="SAM" id="Phobius"/>
    </source>
</evidence>
<proteinExistence type="predicted"/>
<evidence type="ECO:0000313" key="2">
    <source>
        <dbReference type="EMBL" id="QCI68092.1"/>
    </source>
</evidence>
<evidence type="ECO:0000313" key="3">
    <source>
        <dbReference type="Proteomes" id="UP000298781"/>
    </source>
</evidence>
<protein>
    <submittedName>
        <fullName evidence="2">Uncharacterized protein</fullName>
    </submittedName>
</protein>
<keyword evidence="1" id="KW-0812">Transmembrane</keyword>
<reference evidence="2 3" key="1">
    <citation type="submission" date="2019-04" db="EMBL/GenBank/DDBJ databases">
        <title>Phreatobacter aquaticus sp. nov.</title>
        <authorList>
            <person name="Choi A."/>
        </authorList>
    </citation>
    <scope>NUCLEOTIDE SEQUENCE [LARGE SCALE GENOMIC DNA]</scope>
    <source>
        <strain evidence="2 3">KCTC 52518</strain>
    </source>
</reference>
<dbReference type="EMBL" id="CP039690">
    <property type="protein sequence ID" value="QCI68092.1"/>
    <property type="molecule type" value="Genomic_DNA"/>
</dbReference>
<feature type="transmembrane region" description="Helical" evidence="1">
    <location>
        <begin position="44"/>
        <end position="63"/>
    </location>
</feature>
<keyword evidence="3" id="KW-1185">Reference proteome</keyword>
<dbReference type="OrthoDB" id="8482174at2"/>
<dbReference type="AlphaFoldDB" id="A0A4D7BK11"/>
<accession>A0A4D7BK11</accession>
<name>A0A4D7BK11_9HYPH</name>
<dbReference type="KEGG" id="pstg:E8M01_29995"/>
<organism evidence="2 3">
    <name type="scientific">Phreatobacter stygius</name>
    <dbReference type="NCBI Taxonomy" id="1940610"/>
    <lineage>
        <taxon>Bacteria</taxon>
        <taxon>Pseudomonadati</taxon>
        <taxon>Pseudomonadota</taxon>
        <taxon>Alphaproteobacteria</taxon>
        <taxon>Hyphomicrobiales</taxon>
        <taxon>Phreatobacteraceae</taxon>
        <taxon>Phreatobacter</taxon>
    </lineage>
</organism>
<gene>
    <name evidence="2" type="ORF">E8M01_29995</name>
</gene>
<feature type="transmembrane region" description="Helical" evidence="1">
    <location>
        <begin position="70"/>
        <end position="93"/>
    </location>
</feature>
<keyword evidence="1" id="KW-1133">Transmembrane helix</keyword>